<dbReference type="Proteomes" id="UP000326198">
    <property type="component" value="Unassembled WGS sequence"/>
</dbReference>
<dbReference type="OrthoDB" id="4506235at2759"/>
<proteinExistence type="predicted"/>
<reference evidence="1 2" key="1">
    <citation type="submission" date="2019-04" db="EMBL/GenBank/DDBJ databases">
        <title>Friends and foes A comparative genomics studyof 23 Aspergillus species from section Flavi.</title>
        <authorList>
            <consortium name="DOE Joint Genome Institute"/>
            <person name="Kjaerbolling I."/>
            <person name="Vesth T."/>
            <person name="Frisvad J.C."/>
            <person name="Nybo J.L."/>
            <person name="Theobald S."/>
            <person name="Kildgaard S."/>
            <person name="Isbrandt T."/>
            <person name="Kuo A."/>
            <person name="Sato A."/>
            <person name="Lyhne E.K."/>
            <person name="Kogle M.E."/>
            <person name="Wiebenga A."/>
            <person name="Kun R.S."/>
            <person name="Lubbers R.J."/>
            <person name="Makela M.R."/>
            <person name="Barry K."/>
            <person name="Chovatia M."/>
            <person name="Clum A."/>
            <person name="Daum C."/>
            <person name="Haridas S."/>
            <person name="He G."/>
            <person name="LaButti K."/>
            <person name="Lipzen A."/>
            <person name="Mondo S."/>
            <person name="Riley R."/>
            <person name="Salamov A."/>
            <person name="Simmons B.A."/>
            <person name="Magnuson J.K."/>
            <person name="Henrissat B."/>
            <person name="Mortensen U.H."/>
            <person name="Larsen T.O."/>
            <person name="Devries R.P."/>
            <person name="Grigoriev I.V."/>
            <person name="Machida M."/>
            <person name="Baker S.E."/>
            <person name="Andersen M.R."/>
        </authorList>
    </citation>
    <scope>NUCLEOTIDE SEQUENCE [LARGE SCALE GENOMIC DNA]</scope>
    <source>
        <strain evidence="1 2">IBT 29228</strain>
    </source>
</reference>
<protein>
    <recommendedName>
        <fullName evidence="3">Fungal-type protein kinase domain-containing protein</fullName>
    </recommendedName>
</protein>
<accession>A0A5N7B1A0</accession>
<sequence>MTFGDAQGANALGLPPGEMVIPDIIIHSPTGEVRFVGEIKTSWTTDLGNLWSREERRFLAQVIRYMDVYGTLYGCASTYEQTVFLKRTGPRSFQVSPVIQHGTPSQANPIKTSLRECFFAIATHVMEDQNWSYGGARVGPTLVSDIIFLEAEYSFSVNDNLYRQSQ</sequence>
<keyword evidence="2" id="KW-1185">Reference proteome</keyword>
<name>A0A5N7B1A0_9EURO</name>
<dbReference type="EMBL" id="ML736254">
    <property type="protein sequence ID" value="KAE8375751.1"/>
    <property type="molecule type" value="Genomic_DNA"/>
</dbReference>
<evidence type="ECO:0000313" key="1">
    <source>
        <dbReference type="EMBL" id="KAE8375751.1"/>
    </source>
</evidence>
<organism evidence="1 2">
    <name type="scientific">Aspergillus bertholletiae</name>
    <dbReference type="NCBI Taxonomy" id="1226010"/>
    <lineage>
        <taxon>Eukaryota</taxon>
        <taxon>Fungi</taxon>
        <taxon>Dikarya</taxon>
        <taxon>Ascomycota</taxon>
        <taxon>Pezizomycotina</taxon>
        <taxon>Eurotiomycetes</taxon>
        <taxon>Eurotiomycetidae</taxon>
        <taxon>Eurotiales</taxon>
        <taxon>Aspergillaceae</taxon>
        <taxon>Aspergillus</taxon>
        <taxon>Aspergillus subgen. Circumdati</taxon>
    </lineage>
</organism>
<dbReference type="AlphaFoldDB" id="A0A5N7B1A0"/>
<evidence type="ECO:0008006" key="3">
    <source>
        <dbReference type="Google" id="ProtNLM"/>
    </source>
</evidence>
<gene>
    <name evidence="1" type="ORF">BDV26DRAFT_294760</name>
</gene>
<evidence type="ECO:0000313" key="2">
    <source>
        <dbReference type="Proteomes" id="UP000326198"/>
    </source>
</evidence>